<dbReference type="Proteomes" id="UP000447876">
    <property type="component" value="Unassembled WGS sequence"/>
</dbReference>
<accession>A0A7X2Z0V5</accession>
<feature type="domain" description="HTH cro/C1-type" evidence="2">
    <location>
        <begin position="65"/>
        <end position="101"/>
    </location>
</feature>
<keyword evidence="1" id="KW-0238">DNA-binding</keyword>
<dbReference type="PANTHER" id="PTHR46558:SF11">
    <property type="entry name" value="HTH-TYPE TRANSCRIPTIONAL REGULATOR XRE"/>
    <property type="match status" value="1"/>
</dbReference>
<sequence>MSKEYSIRDLARIIKTTPQTISNIERDTVEPSLTTLRKLSVVLDKPIPYLGCFESLPEDTLGQQIIKARYYRGLLAAEAALELGVDVKTISNWESDRNTPSKIIELEQFLAVLKT</sequence>
<proteinExistence type="predicted"/>
<dbReference type="CDD" id="cd00093">
    <property type="entry name" value="HTH_XRE"/>
    <property type="match status" value="1"/>
</dbReference>
<evidence type="ECO:0000259" key="2">
    <source>
        <dbReference type="PROSITE" id="PS50943"/>
    </source>
</evidence>
<dbReference type="InterPro" id="IPR010982">
    <property type="entry name" value="Lambda_DNA-bd_dom_sf"/>
</dbReference>
<dbReference type="InterPro" id="IPR001387">
    <property type="entry name" value="Cro/C1-type_HTH"/>
</dbReference>
<dbReference type="SUPFAM" id="SSF47413">
    <property type="entry name" value="lambda repressor-like DNA-binding domains"/>
    <property type="match status" value="2"/>
</dbReference>
<evidence type="ECO:0000313" key="3">
    <source>
        <dbReference type="EMBL" id="MUG45542.1"/>
    </source>
</evidence>
<dbReference type="AlphaFoldDB" id="A0A7X2Z0V5"/>
<gene>
    <name evidence="3" type="ORF">GNP95_11145</name>
</gene>
<dbReference type="EMBL" id="WNZW01000003">
    <property type="protein sequence ID" value="MUG45542.1"/>
    <property type="molecule type" value="Genomic_DNA"/>
</dbReference>
<comment type="caution">
    <text evidence="3">The sequence shown here is derived from an EMBL/GenBank/DDBJ whole genome shotgun (WGS) entry which is preliminary data.</text>
</comment>
<dbReference type="PROSITE" id="PS50943">
    <property type="entry name" value="HTH_CROC1"/>
    <property type="match status" value="2"/>
</dbReference>
<dbReference type="Pfam" id="PF01381">
    <property type="entry name" value="HTH_3"/>
    <property type="match status" value="1"/>
</dbReference>
<dbReference type="GO" id="GO:0003677">
    <property type="term" value="F:DNA binding"/>
    <property type="evidence" value="ECO:0007669"/>
    <property type="project" value="UniProtKB-KW"/>
</dbReference>
<evidence type="ECO:0000256" key="1">
    <source>
        <dbReference type="ARBA" id="ARBA00023125"/>
    </source>
</evidence>
<name>A0A7X2Z0V5_9BACL</name>
<evidence type="ECO:0000313" key="4">
    <source>
        <dbReference type="Proteomes" id="UP000447876"/>
    </source>
</evidence>
<feature type="domain" description="HTH cro/C1-type" evidence="2">
    <location>
        <begin position="5"/>
        <end position="50"/>
    </location>
</feature>
<protein>
    <submittedName>
        <fullName evidence="3">Helix-turn-helix domain-containing protein</fullName>
    </submittedName>
</protein>
<dbReference type="PANTHER" id="PTHR46558">
    <property type="entry name" value="TRACRIPTIONAL REGULATORY PROTEIN-RELATED-RELATED"/>
    <property type="match status" value="1"/>
</dbReference>
<organism evidence="3 4">
    <name type="scientific">Paenibacillus woosongensis</name>
    <dbReference type="NCBI Taxonomy" id="307580"/>
    <lineage>
        <taxon>Bacteria</taxon>
        <taxon>Bacillati</taxon>
        <taxon>Bacillota</taxon>
        <taxon>Bacilli</taxon>
        <taxon>Bacillales</taxon>
        <taxon>Paenibacillaceae</taxon>
        <taxon>Paenibacillus</taxon>
    </lineage>
</organism>
<dbReference type="Gene3D" id="1.10.260.40">
    <property type="entry name" value="lambda repressor-like DNA-binding domains"/>
    <property type="match status" value="2"/>
</dbReference>
<reference evidence="3 4" key="1">
    <citation type="submission" date="2019-11" db="EMBL/GenBank/DDBJ databases">
        <title>Draft genome sequences of five Paenibacillus species of dairy origin.</title>
        <authorList>
            <person name="Olajide A.M."/>
            <person name="Chen S."/>
            <person name="Lapointe G."/>
        </authorList>
    </citation>
    <scope>NUCLEOTIDE SEQUENCE [LARGE SCALE GENOMIC DNA]</scope>
    <source>
        <strain evidence="3 4">12CR55</strain>
    </source>
</reference>
<dbReference type="SMART" id="SM00530">
    <property type="entry name" value="HTH_XRE"/>
    <property type="match status" value="2"/>
</dbReference>